<proteinExistence type="predicted"/>
<reference evidence="3" key="1">
    <citation type="submission" date="2013-02" db="EMBL/GenBank/DDBJ databases">
        <authorList>
            <person name="Hughes D."/>
        </authorList>
    </citation>
    <scope>NUCLEOTIDE SEQUENCE</scope>
    <source>
        <strain>Durham</strain>
        <strain evidence="3">NC isolate 2 -- Noor lab</strain>
    </source>
</reference>
<dbReference type="AlphaFoldDB" id="T1GNP8"/>
<dbReference type="SUPFAM" id="SSF48065">
    <property type="entry name" value="DBL homology domain (DH-domain)"/>
    <property type="match status" value="1"/>
</dbReference>
<evidence type="ECO:0000259" key="1">
    <source>
        <dbReference type="PROSITE" id="PS50010"/>
    </source>
</evidence>
<dbReference type="EMBL" id="CAQQ02068348">
    <property type="status" value="NOT_ANNOTATED_CDS"/>
    <property type="molecule type" value="Genomic_DNA"/>
</dbReference>
<feature type="domain" description="DH" evidence="1">
    <location>
        <begin position="90"/>
        <end position="149"/>
    </location>
</feature>
<dbReference type="InterPro" id="IPR000219">
    <property type="entry name" value="DH_dom"/>
</dbReference>
<dbReference type="PANTHER" id="PTHR45845">
    <property type="entry name" value="RHO GUANINE NUCLEOTIDE EXCHANGE FACTOR-RELATED"/>
    <property type="match status" value="1"/>
</dbReference>
<name>T1GNP8_MEGSC</name>
<keyword evidence="3" id="KW-1185">Reference proteome</keyword>
<dbReference type="Proteomes" id="UP000015102">
    <property type="component" value="Unassembled WGS sequence"/>
</dbReference>
<dbReference type="InterPro" id="IPR052231">
    <property type="entry name" value="Rho_GEF_signaling-related"/>
</dbReference>
<evidence type="ECO:0000313" key="2">
    <source>
        <dbReference type="EnsemblMetazoa" id="MESCA005206-PA"/>
    </source>
</evidence>
<evidence type="ECO:0000313" key="3">
    <source>
        <dbReference type="Proteomes" id="UP000015102"/>
    </source>
</evidence>
<reference evidence="2" key="2">
    <citation type="submission" date="2015-06" db="UniProtKB">
        <authorList>
            <consortium name="EnsemblMetazoa"/>
        </authorList>
    </citation>
    <scope>IDENTIFICATION</scope>
</reference>
<dbReference type="InterPro" id="IPR035899">
    <property type="entry name" value="DBL_dom_sf"/>
</dbReference>
<dbReference type="PANTHER" id="PTHR45845:SF3">
    <property type="entry name" value="PURATROPHIN-1-LIKE, ISOFORM A"/>
    <property type="match status" value="1"/>
</dbReference>
<dbReference type="PROSITE" id="PS50010">
    <property type="entry name" value="DH_2"/>
    <property type="match status" value="1"/>
</dbReference>
<sequence length="149" mass="17260">MADSGLGGCDRCEGVQEKLSRVCSCQSFDETGNLCDKSDEMDEDYETQAKQFMDLHSPIEANAHLQYHASTLELPKMYELSNLDPKIQKQLLLIMREMITTERDYVRSLYYVIENYVQELSEDLFTLSADLFQLIKDILRLNEDSFPIK</sequence>
<dbReference type="Pfam" id="PF00621">
    <property type="entry name" value="RhoGEF"/>
    <property type="match status" value="1"/>
</dbReference>
<dbReference type="HOGENOM" id="CLU_1751801_0_0_1"/>
<accession>T1GNP8</accession>
<protein>
    <recommendedName>
        <fullName evidence="1">DH domain-containing protein</fullName>
    </recommendedName>
</protein>
<dbReference type="EnsemblMetazoa" id="MESCA005206-RA">
    <property type="protein sequence ID" value="MESCA005206-PA"/>
    <property type="gene ID" value="MESCA005206"/>
</dbReference>
<dbReference type="STRING" id="36166.T1GNP8"/>
<dbReference type="Gene3D" id="1.20.900.10">
    <property type="entry name" value="Dbl homology (DH) domain"/>
    <property type="match status" value="1"/>
</dbReference>
<dbReference type="GO" id="GO:0005085">
    <property type="term" value="F:guanyl-nucleotide exchange factor activity"/>
    <property type="evidence" value="ECO:0007669"/>
    <property type="project" value="InterPro"/>
</dbReference>
<organism evidence="2 3">
    <name type="scientific">Megaselia scalaris</name>
    <name type="common">Humpbacked fly</name>
    <name type="synonym">Phora scalaris</name>
    <dbReference type="NCBI Taxonomy" id="36166"/>
    <lineage>
        <taxon>Eukaryota</taxon>
        <taxon>Metazoa</taxon>
        <taxon>Ecdysozoa</taxon>
        <taxon>Arthropoda</taxon>
        <taxon>Hexapoda</taxon>
        <taxon>Insecta</taxon>
        <taxon>Pterygota</taxon>
        <taxon>Neoptera</taxon>
        <taxon>Endopterygota</taxon>
        <taxon>Diptera</taxon>
        <taxon>Brachycera</taxon>
        <taxon>Muscomorpha</taxon>
        <taxon>Platypezoidea</taxon>
        <taxon>Phoridae</taxon>
        <taxon>Megaseliini</taxon>
        <taxon>Megaselia</taxon>
    </lineage>
</organism>